<feature type="domain" description="RCK N-terminal" evidence="12">
    <location>
        <begin position="402"/>
        <end position="504"/>
    </location>
</feature>
<dbReference type="Gene3D" id="3.40.50.720">
    <property type="entry name" value="NAD(P)-binding Rossmann-like Domain"/>
    <property type="match status" value="1"/>
</dbReference>
<comment type="caution">
    <text evidence="13">The sequence shown here is derived from an EMBL/GenBank/DDBJ whole genome shotgun (WGS) entry which is preliminary data.</text>
</comment>
<feature type="transmembrane region" description="Helical" evidence="10">
    <location>
        <begin position="188"/>
        <end position="207"/>
    </location>
</feature>
<evidence type="ECO:0000313" key="14">
    <source>
        <dbReference type="Proteomes" id="UP000324996"/>
    </source>
</evidence>
<organism evidence="13 14">
    <name type="scientific">Iodidimonas nitroreducens</name>
    <dbReference type="NCBI Taxonomy" id="1236968"/>
    <lineage>
        <taxon>Bacteria</taxon>
        <taxon>Pseudomonadati</taxon>
        <taxon>Pseudomonadota</taxon>
        <taxon>Alphaproteobacteria</taxon>
        <taxon>Iodidimonadales</taxon>
        <taxon>Iodidimonadaceae</taxon>
        <taxon>Iodidimonas</taxon>
    </lineage>
</organism>
<dbReference type="PANTHER" id="PTHR32507">
    <property type="entry name" value="NA(+)/H(+) ANTIPORTER 1"/>
    <property type="match status" value="1"/>
</dbReference>
<keyword evidence="5 10" id="KW-0812">Transmembrane</keyword>
<evidence type="ECO:0000256" key="5">
    <source>
        <dbReference type="ARBA" id="ARBA00022692"/>
    </source>
</evidence>
<keyword evidence="6 10" id="KW-1133">Transmembrane helix</keyword>
<name>A0A5A7N553_9PROT</name>
<feature type="transmembrane region" description="Helical" evidence="10">
    <location>
        <begin position="6"/>
        <end position="26"/>
    </location>
</feature>
<feature type="transmembrane region" description="Helical" evidence="10">
    <location>
        <begin position="295"/>
        <end position="312"/>
    </location>
</feature>
<feature type="transmembrane region" description="Helical" evidence="10">
    <location>
        <begin position="273"/>
        <end position="289"/>
    </location>
</feature>
<keyword evidence="3" id="KW-0050">Antiport</keyword>
<keyword evidence="7" id="KW-0406">Ion transport</keyword>
<dbReference type="GO" id="GO:0006813">
    <property type="term" value="P:potassium ion transport"/>
    <property type="evidence" value="ECO:0007669"/>
    <property type="project" value="InterPro"/>
</dbReference>
<evidence type="ECO:0000256" key="10">
    <source>
        <dbReference type="SAM" id="Phobius"/>
    </source>
</evidence>
<evidence type="ECO:0000256" key="6">
    <source>
        <dbReference type="ARBA" id="ARBA00022989"/>
    </source>
</evidence>
<dbReference type="GO" id="GO:0015297">
    <property type="term" value="F:antiporter activity"/>
    <property type="evidence" value="ECO:0007669"/>
    <property type="project" value="UniProtKB-KW"/>
</dbReference>
<dbReference type="InterPro" id="IPR036291">
    <property type="entry name" value="NAD(P)-bd_dom_sf"/>
</dbReference>
<evidence type="ECO:0000256" key="2">
    <source>
        <dbReference type="ARBA" id="ARBA00022448"/>
    </source>
</evidence>
<evidence type="ECO:0000256" key="1">
    <source>
        <dbReference type="ARBA" id="ARBA00004651"/>
    </source>
</evidence>
<keyword evidence="2" id="KW-0813">Transport</keyword>
<feature type="transmembrane region" description="Helical" evidence="10">
    <location>
        <begin position="365"/>
        <end position="383"/>
    </location>
</feature>
<accession>A0A5A7N553</accession>
<dbReference type="Pfam" id="PF02254">
    <property type="entry name" value="TrkA_N"/>
    <property type="match status" value="1"/>
</dbReference>
<dbReference type="SUPFAM" id="SSF51735">
    <property type="entry name" value="NAD(P)-binding Rossmann-fold domains"/>
    <property type="match status" value="1"/>
</dbReference>
<keyword evidence="14" id="KW-1185">Reference proteome</keyword>
<dbReference type="AlphaFoldDB" id="A0A5A7N553"/>
<proteinExistence type="predicted"/>
<protein>
    <submittedName>
        <fullName evidence="13">Sodium/hydrogen antiporter</fullName>
    </submittedName>
</protein>
<dbReference type="Proteomes" id="UP000324996">
    <property type="component" value="Unassembled WGS sequence"/>
</dbReference>
<dbReference type="RefSeq" id="WP_052371139.1">
    <property type="nucleotide sequence ID" value="NZ_BKCN01000003.1"/>
</dbReference>
<dbReference type="Gene3D" id="1.20.1530.20">
    <property type="match status" value="1"/>
</dbReference>
<dbReference type="InterPro" id="IPR003148">
    <property type="entry name" value="RCK_N"/>
</dbReference>
<dbReference type="InterPro" id="IPR038770">
    <property type="entry name" value="Na+/solute_symporter_sf"/>
</dbReference>
<evidence type="ECO:0000256" key="9">
    <source>
        <dbReference type="SAM" id="MobiDB-lite"/>
    </source>
</evidence>
<feature type="transmembrane region" description="Helical" evidence="10">
    <location>
        <begin position="333"/>
        <end position="353"/>
    </location>
</feature>
<evidence type="ECO:0000256" key="4">
    <source>
        <dbReference type="ARBA" id="ARBA00022475"/>
    </source>
</evidence>
<dbReference type="GO" id="GO:1902600">
    <property type="term" value="P:proton transmembrane transport"/>
    <property type="evidence" value="ECO:0007669"/>
    <property type="project" value="InterPro"/>
</dbReference>
<evidence type="ECO:0000259" key="11">
    <source>
        <dbReference type="Pfam" id="PF00999"/>
    </source>
</evidence>
<feature type="transmembrane region" description="Helical" evidence="10">
    <location>
        <begin position="94"/>
        <end position="114"/>
    </location>
</feature>
<feature type="transmembrane region" description="Helical" evidence="10">
    <location>
        <begin position="120"/>
        <end position="140"/>
    </location>
</feature>
<keyword evidence="8 10" id="KW-0472">Membrane</keyword>
<dbReference type="Pfam" id="PF00999">
    <property type="entry name" value="Na_H_Exchanger"/>
    <property type="match status" value="1"/>
</dbReference>
<evidence type="ECO:0000256" key="8">
    <source>
        <dbReference type="ARBA" id="ARBA00023136"/>
    </source>
</evidence>
<dbReference type="PANTHER" id="PTHR32507:SF0">
    <property type="entry name" value="NA(+)_H(+) ANTIPORTER 2-RELATED"/>
    <property type="match status" value="1"/>
</dbReference>
<dbReference type="EMBL" id="BKCN01000003">
    <property type="protein sequence ID" value="GER03258.1"/>
    <property type="molecule type" value="Genomic_DNA"/>
</dbReference>
<evidence type="ECO:0000256" key="7">
    <source>
        <dbReference type="ARBA" id="ARBA00023065"/>
    </source>
</evidence>
<dbReference type="InterPro" id="IPR006153">
    <property type="entry name" value="Cation/H_exchanger_TM"/>
</dbReference>
<feature type="region of interest" description="Disordered" evidence="9">
    <location>
        <begin position="599"/>
        <end position="625"/>
    </location>
</feature>
<dbReference type="GO" id="GO:0005886">
    <property type="term" value="C:plasma membrane"/>
    <property type="evidence" value="ECO:0007669"/>
    <property type="project" value="UniProtKB-SubCell"/>
</dbReference>
<reference evidence="13 14" key="1">
    <citation type="submission" date="2019-09" db="EMBL/GenBank/DDBJ databases">
        <title>NBRP : Genome information of microbial organism related human and environment.</title>
        <authorList>
            <person name="Hattori M."/>
            <person name="Oshima K."/>
            <person name="Inaba H."/>
            <person name="Suda W."/>
            <person name="Sakamoto M."/>
            <person name="Iino T."/>
            <person name="Kitahara M."/>
            <person name="Oshida Y."/>
            <person name="Iida T."/>
            <person name="Kudo T."/>
            <person name="Itoh T."/>
            <person name="Ohkuma M."/>
        </authorList>
    </citation>
    <scope>NUCLEOTIDE SEQUENCE [LARGE SCALE GENOMIC DNA]</scope>
    <source>
        <strain evidence="13 14">Q-1</strain>
    </source>
</reference>
<evidence type="ECO:0000259" key="12">
    <source>
        <dbReference type="Pfam" id="PF02254"/>
    </source>
</evidence>
<feature type="compositionally biased region" description="Basic and acidic residues" evidence="9">
    <location>
        <begin position="599"/>
        <end position="612"/>
    </location>
</feature>
<evidence type="ECO:0000256" key="3">
    <source>
        <dbReference type="ARBA" id="ARBA00022449"/>
    </source>
</evidence>
<evidence type="ECO:0000313" key="13">
    <source>
        <dbReference type="EMBL" id="GER03258.1"/>
    </source>
</evidence>
<feature type="transmembrane region" description="Helical" evidence="10">
    <location>
        <begin position="33"/>
        <end position="51"/>
    </location>
</feature>
<keyword evidence="4" id="KW-1003">Cell membrane</keyword>
<gene>
    <name evidence="13" type="ORF">JCM17846_09400</name>
</gene>
<sequence>MTLPNDPAVVLSFIIAAGIAAQWLAARFRFPSILPLLLIGFIAGPISGLLNPDAVFGDLLLPGVQLGVAVILFEGALTLRFADLKGAGNIVLRLITIGVLTTVVVIAIATHIALDFPWSLAILFGAITCVSGPTVIIPLLRAVRPSERLSKVLHWEGILIDAIGAVLAVVVFEVIVSGSMENASPVLSLAKLFILGGLVGVVAGFLVGQLLKRHILPDFLRNVATLSAVLLTFVLANMIGHEGGLVAVTTMGLVMANMKGMPRDGILDFKESLSVLLISSLFIVLAARIELESLALLGPGLVVILLAILFIARPLAALVSSLGSDMPWRERALLGWMAPRGIVAAAVSALFGLRLEDAGISGGELLVPLTFSVIVVTVVVHSLTSRPLAQILKVAEPEAHGVLIVGGNLVAVKIAEILKNNQIKVLLADPNWLQARRARMLGIPTFFGSAVSEYADRKMDLVGLGMLLALSRRSSLNALACLRYRQEFGSANVYTARRNPKNIDREQETVSFSFRGRLLFKESMTLDRLEEELEQGRKIHLTRFSDDFPFDTLLKKLGSTDPMLFALSPQGKLHPFAEEPGFTITKGWKVAYLAAEDTKMAEQDERDGKRSNDWPAEPNGSEASA</sequence>
<feature type="domain" description="Cation/H+ exchanger transmembrane" evidence="11">
    <location>
        <begin position="21"/>
        <end position="389"/>
    </location>
</feature>
<comment type="subcellular location">
    <subcellularLocation>
        <location evidence="1">Cell membrane</location>
        <topology evidence="1">Multi-pass membrane protein</topology>
    </subcellularLocation>
</comment>
<feature type="transmembrane region" description="Helical" evidence="10">
    <location>
        <begin position="152"/>
        <end position="176"/>
    </location>
</feature>
<feature type="transmembrane region" description="Helical" evidence="10">
    <location>
        <begin position="219"/>
        <end position="239"/>
    </location>
</feature>
<feature type="transmembrane region" description="Helical" evidence="10">
    <location>
        <begin position="63"/>
        <end position="82"/>
    </location>
</feature>